<protein>
    <submittedName>
        <fullName evidence="1">Uncharacterized protein</fullName>
    </submittedName>
</protein>
<evidence type="ECO:0000313" key="2">
    <source>
        <dbReference type="Proteomes" id="UP001632038"/>
    </source>
</evidence>
<reference evidence="2" key="1">
    <citation type="journal article" date="2024" name="IScience">
        <title>Strigolactones Initiate the Formation of Haustorium-like Structures in Castilleja.</title>
        <authorList>
            <person name="Buerger M."/>
            <person name="Peterson D."/>
            <person name="Chory J."/>
        </authorList>
    </citation>
    <scope>NUCLEOTIDE SEQUENCE [LARGE SCALE GENOMIC DNA]</scope>
</reference>
<comment type="caution">
    <text evidence="1">The sequence shown here is derived from an EMBL/GenBank/DDBJ whole genome shotgun (WGS) entry which is preliminary data.</text>
</comment>
<sequence>MCFNVGDLIRWSLISKRREKGRFPLPIPDAETESESEE</sequence>
<accession>A0ABD3EGG7</accession>
<dbReference type="Proteomes" id="UP001632038">
    <property type="component" value="Unassembled WGS sequence"/>
</dbReference>
<gene>
    <name evidence="1" type="ORF">CASFOL_003199</name>
</gene>
<dbReference type="AlphaFoldDB" id="A0ABD3EGG7"/>
<organism evidence="1 2">
    <name type="scientific">Castilleja foliolosa</name>
    <dbReference type="NCBI Taxonomy" id="1961234"/>
    <lineage>
        <taxon>Eukaryota</taxon>
        <taxon>Viridiplantae</taxon>
        <taxon>Streptophyta</taxon>
        <taxon>Embryophyta</taxon>
        <taxon>Tracheophyta</taxon>
        <taxon>Spermatophyta</taxon>
        <taxon>Magnoliopsida</taxon>
        <taxon>eudicotyledons</taxon>
        <taxon>Gunneridae</taxon>
        <taxon>Pentapetalae</taxon>
        <taxon>asterids</taxon>
        <taxon>lamiids</taxon>
        <taxon>Lamiales</taxon>
        <taxon>Orobanchaceae</taxon>
        <taxon>Pedicularideae</taxon>
        <taxon>Castillejinae</taxon>
        <taxon>Castilleja</taxon>
    </lineage>
</organism>
<dbReference type="EMBL" id="JAVIJP010000005">
    <property type="protein sequence ID" value="KAL3653518.1"/>
    <property type="molecule type" value="Genomic_DNA"/>
</dbReference>
<name>A0ABD3EGG7_9LAMI</name>
<evidence type="ECO:0000313" key="1">
    <source>
        <dbReference type="EMBL" id="KAL3653518.1"/>
    </source>
</evidence>
<proteinExistence type="predicted"/>
<keyword evidence="2" id="KW-1185">Reference proteome</keyword>